<sequence>MSALGKDFDGQAGDVGRGEAFVRACRFELRHLRGLRSTWILVAVVLVLCLLSGGAMLTCPLMVRGMCGLPTSKRLSRGRLRWLRSASSGSV</sequence>
<protein>
    <submittedName>
        <fullName evidence="2">Uncharacterized protein</fullName>
    </submittedName>
</protein>
<organism evidence="2 3">
    <name type="scientific">Streptomyces nigrescens</name>
    <dbReference type="NCBI Taxonomy" id="1920"/>
    <lineage>
        <taxon>Bacteria</taxon>
        <taxon>Bacillati</taxon>
        <taxon>Actinomycetota</taxon>
        <taxon>Actinomycetes</taxon>
        <taxon>Kitasatosporales</taxon>
        <taxon>Streptomycetaceae</taxon>
        <taxon>Streptomyces</taxon>
    </lineage>
</organism>
<keyword evidence="1" id="KW-0472">Membrane</keyword>
<keyword evidence="1" id="KW-1133">Transmembrane helix</keyword>
<keyword evidence="1" id="KW-0812">Transmembrane</keyword>
<accession>A0A640TRV5</accession>
<evidence type="ECO:0000313" key="2">
    <source>
        <dbReference type="EMBL" id="GFE25930.1"/>
    </source>
</evidence>
<comment type="caution">
    <text evidence="2">The sequence shown here is derived from an EMBL/GenBank/DDBJ whole genome shotgun (WGS) entry which is preliminary data.</text>
</comment>
<reference evidence="2 3" key="1">
    <citation type="submission" date="2019-12" db="EMBL/GenBank/DDBJ databases">
        <title>Whole genome shotgun sequence of Streptomyces libani subsp. libani NBRC 13452.</title>
        <authorList>
            <person name="Ichikawa N."/>
            <person name="Kimura A."/>
            <person name="Kitahashi Y."/>
            <person name="Komaki H."/>
            <person name="Tamura T."/>
        </authorList>
    </citation>
    <scope>NUCLEOTIDE SEQUENCE [LARGE SCALE GENOMIC DNA]</scope>
    <source>
        <strain evidence="2 3">NBRC 13452</strain>
    </source>
</reference>
<evidence type="ECO:0000256" key="1">
    <source>
        <dbReference type="SAM" id="Phobius"/>
    </source>
</evidence>
<evidence type="ECO:0000313" key="3">
    <source>
        <dbReference type="Proteomes" id="UP000429552"/>
    </source>
</evidence>
<feature type="transmembrane region" description="Helical" evidence="1">
    <location>
        <begin position="39"/>
        <end position="63"/>
    </location>
</feature>
<dbReference type="AlphaFoldDB" id="A0A640TRV5"/>
<dbReference type="Proteomes" id="UP000429552">
    <property type="component" value="Unassembled WGS sequence"/>
</dbReference>
<name>A0A640TRV5_STRNI</name>
<proteinExistence type="predicted"/>
<gene>
    <name evidence="2" type="ORF">Sliba_63830</name>
</gene>
<dbReference type="EMBL" id="BLIP01000002">
    <property type="protein sequence ID" value="GFE25930.1"/>
    <property type="molecule type" value="Genomic_DNA"/>
</dbReference>